<evidence type="ECO:0000313" key="1">
    <source>
        <dbReference type="EMBL" id="KRX86925.1"/>
    </source>
</evidence>
<dbReference type="EMBL" id="JYDU01000324">
    <property type="protein sequence ID" value="KRX86925.1"/>
    <property type="molecule type" value="Genomic_DNA"/>
</dbReference>
<dbReference type="Proteomes" id="UP000054815">
    <property type="component" value="Unassembled WGS sequence"/>
</dbReference>
<organism evidence="1 2">
    <name type="scientific">Trichinella pseudospiralis</name>
    <name type="common">Parasitic roundworm</name>
    <dbReference type="NCBI Taxonomy" id="6337"/>
    <lineage>
        <taxon>Eukaryota</taxon>
        <taxon>Metazoa</taxon>
        <taxon>Ecdysozoa</taxon>
        <taxon>Nematoda</taxon>
        <taxon>Enoplea</taxon>
        <taxon>Dorylaimia</taxon>
        <taxon>Trichinellida</taxon>
        <taxon>Trichinellidae</taxon>
        <taxon>Trichinella</taxon>
    </lineage>
</organism>
<proteinExistence type="predicted"/>
<sequence length="35" mass="3914">MQVAQVFEGRIHDDCKRVFLNGSAVLLLPVSVQDQ</sequence>
<comment type="caution">
    <text evidence="1">The sequence shown here is derived from an EMBL/GenBank/DDBJ whole genome shotgun (WGS) entry which is preliminary data.</text>
</comment>
<accession>A0A0V0XFZ4</accession>
<name>A0A0V0XFZ4_TRIPS</name>
<protein>
    <submittedName>
        <fullName evidence="1">Uncharacterized protein</fullName>
    </submittedName>
</protein>
<gene>
    <name evidence="1" type="ORF">T4E_11834</name>
</gene>
<evidence type="ECO:0000313" key="2">
    <source>
        <dbReference type="Proteomes" id="UP000054815"/>
    </source>
</evidence>
<reference evidence="1 2" key="1">
    <citation type="submission" date="2015-01" db="EMBL/GenBank/DDBJ databases">
        <title>Evolution of Trichinella species and genotypes.</title>
        <authorList>
            <person name="Korhonen P.K."/>
            <person name="Edoardo P."/>
            <person name="Giuseppe L.R."/>
            <person name="Gasser R.B."/>
        </authorList>
    </citation>
    <scope>NUCLEOTIDE SEQUENCE [LARGE SCALE GENOMIC DNA]</scope>
    <source>
        <strain evidence="1">ISS141</strain>
    </source>
</reference>
<dbReference type="AlphaFoldDB" id="A0A0V0XFZ4"/>